<evidence type="ECO:0000256" key="10">
    <source>
        <dbReference type="HAMAP-Rule" id="MF_00139"/>
    </source>
</evidence>
<dbReference type="InterPro" id="IPR002695">
    <property type="entry name" value="PurH-like"/>
</dbReference>
<dbReference type="eggNOG" id="COG0138">
    <property type="taxonomic scope" value="Bacteria"/>
</dbReference>
<dbReference type="OrthoDB" id="9802065at2"/>
<keyword evidence="5 10" id="KW-0658">Purine biosynthesis</keyword>
<evidence type="ECO:0000259" key="11">
    <source>
        <dbReference type="PROSITE" id="PS51855"/>
    </source>
</evidence>
<dbReference type="GO" id="GO:0006189">
    <property type="term" value="P:'de novo' IMP biosynthetic process"/>
    <property type="evidence" value="ECO:0007669"/>
    <property type="project" value="UniProtKB-UniRule"/>
</dbReference>
<dbReference type="PIRSF" id="PIRSF000414">
    <property type="entry name" value="AICARFT_IMPCHas"/>
    <property type="match status" value="1"/>
</dbReference>
<dbReference type="GO" id="GO:0003937">
    <property type="term" value="F:IMP cyclohydrolase activity"/>
    <property type="evidence" value="ECO:0007669"/>
    <property type="project" value="UniProtKB-UniRule"/>
</dbReference>
<dbReference type="InterPro" id="IPR011607">
    <property type="entry name" value="MGS-like_dom"/>
</dbReference>
<dbReference type="HAMAP" id="MF_00139">
    <property type="entry name" value="PurH"/>
    <property type="match status" value="1"/>
</dbReference>
<dbReference type="GO" id="GO:0004643">
    <property type="term" value="F:phosphoribosylaminoimidazolecarboxamide formyltransferase activity"/>
    <property type="evidence" value="ECO:0007669"/>
    <property type="project" value="UniProtKB-UniRule"/>
</dbReference>
<dbReference type="SUPFAM" id="SSF52335">
    <property type="entry name" value="Methylglyoxal synthase-like"/>
    <property type="match status" value="1"/>
</dbReference>
<reference evidence="12 13" key="1">
    <citation type="submission" date="2013-09" db="EMBL/GenBank/DDBJ databases">
        <authorList>
            <person name="Zeng Z."/>
            <person name="Chen C."/>
        </authorList>
    </citation>
    <scope>NUCLEOTIDE SEQUENCE [LARGE SCALE GENOMIC DNA]</scope>
    <source>
        <strain evidence="12 13">WB 3.3-2</strain>
    </source>
</reference>
<evidence type="ECO:0000256" key="5">
    <source>
        <dbReference type="ARBA" id="ARBA00022755"/>
    </source>
</evidence>
<organism evidence="12 13">
    <name type="scientific">Flavobacterium rivuli WB 3.3-2 = DSM 21788</name>
    <dbReference type="NCBI Taxonomy" id="1121895"/>
    <lineage>
        <taxon>Bacteria</taxon>
        <taxon>Pseudomonadati</taxon>
        <taxon>Bacteroidota</taxon>
        <taxon>Flavobacteriia</taxon>
        <taxon>Flavobacteriales</taxon>
        <taxon>Flavobacteriaceae</taxon>
        <taxon>Flavobacterium</taxon>
    </lineage>
</organism>
<evidence type="ECO:0000256" key="2">
    <source>
        <dbReference type="ARBA" id="ARBA00004954"/>
    </source>
</evidence>
<proteinExistence type="inferred from homology"/>
<feature type="domain" description="MGS-like" evidence="11">
    <location>
        <begin position="1"/>
        <end position="149"/>
    </location>
</feature>
<dbReference type="CDD" id="cd01421">
    <property type="entry name" value="IMPCH"/>
    <property type="match status" value="1"/>
</dbReference>
<evidence type="ECO:0000256" key="7">
    <source>
        <dbReference type="ARBA" id="ARBA00023268"/>
    </source>
</evidence>
<dbReference type="Gene3D" id="3.40.140.20">
    <property type="match status" value="2"/>
</dbReference>
<dbReference type="Pfam" id="PF02142">
    <property type="entry name" value="MGS"/>
    <property type="match status" value="1"/>
</dbReference>
<keyword evidence="7 10" id="KW-0511">Multifunctional enzyme</keyword>
<dbReference type="SUPFAM" id="SSF53927">
    <property type="entry name" value="Cytidine deaminase-like"/>
    <property type="match status" value="1"/>
</dbReference>
<keyword evidence="6 10" id="KW-0378">Hydrolase</keyword>
<comment type="catalytic activity">
    <reaction evidence="9 10">
        <text>IMP + H2O = 5-formamido-1-(5-phospho-D-ribosyl)imidazole-4-carboxamide</text>
        <dbReference type="Rhea" id="RHEA:18445"/>
        <dbReference type="ChEBI" id="CHEBI:15377"/>
        <dbReference type="ChEBI" id="CHEBI:58053"/>
        <dbReference type="ChEBI" id="CHEBI:58467"/>
        <dbReference type="EC" id="3.5.4.10"/>
    </reaction>
</comment>
<dbReference type="FunFam" id="3.40.140.20:FF:000005">
    <property type="entry name" value="Bifunctional purine biosynthesis protein PurH"/>
    <property type="match status" value="1"/>
</dbReference>
<dbReference type="PANTHER" id="PTHR11692">
    <property type="entry name" value="BIFUNCTIONAL PURINE BIOSYNTHESIS PROTEIN PURH"/>
    <property type="match status" value="1"/>
</dbReference>
<dbReference type="PROSITE" id="PS51855">
    <property type="entry name" value="MGS"/>
    <property type="match status" value="1"/>
</dbReference>
<evidence type="ECO:0000256" key="8">
    <source>
        <dbReference type="ARBA" id="ARBA00050488"/>
    </source>
</evidence>
<dbReference type="EC" id="2.1.2.3" evidence="10"/>
<dbReference type="InterPro" id="IPR036914">
    <property type="entry name" value="MGS-like_dom_sf"/>
</dbReference>
<comment type="catalytic activity">
    <reaction evidence="8 10">
        <text>(6R)-10-formyltetrahydrofolate + 5-amino-1-(5-phospho-beta-D-ribosyl)imidazole-4-carboxamide = 5-formamido-1-(5-phospho-D-ribosyl)imidazole-4-carboxamide + (6S)-5,6,7,8-tetrahydrofolate</text>
        <dbReference type="Rhea" id="RHEA:22192"/>
        <dbReference type="ChEBI" id="CHEBI:57453"/>
        <dbReference type="ChEBI" id="CHEBI:58467"/>
        <dbReference type="ChEBI" id="CHEBI:58475"/>
        <dbReference type="ChEBI" id="CHEBI:195366"/>
        <dbReference type="EC" id="2.1.2.3"/>
    </reaction>
</comment>
<dbReference type="RefSeq" id="WP_020212207.1">
    <property type="nucleotide sequence ID" value="NZ_JRLX01000002.1"/>
</dbReference>
<dbReference type="FunFam" id="3.40.140.20:FF:000001">
    <property type="entry name" value="Bifunctional purine biosynthesis protein PurH"/>
    <property type="match status" value="1"/>
</dbReference>
<evidence type="ECO:0000313" key="13">
    <source>
        <dbReference type="Proteomes" id="UP000030152"/>
    </source>
</evidence>
<dbReference type="FunFam" id="3.40.50.1380:FF:000001">
    <property type="entry name" value="Bifunctional purine biosynthesis protein PurH"/>
    <property type="match status" value="1"/>
</dbReference>
<comment type="pathway">
    <text evidence="2 10">Purine metabolism; IMP biosynthesis via de novo pathway; 5-formamido-1-(5-phospho-D-ribosyl)imidazole-4-carboxamide from 5-amino-1-(5-phospho-D-ribosyl)imidazole-4-carboxamide (10-formyl THF route): step 1/1.</text>
</comment>
<dbReference type="EC" id="3.5.4.10" evidence="10"/>
<evidence type="ECO:0000313" key="12">
    <source>
        <dbReference type="EMBL" id="KGO88128.1"/>
    </source>
</evidence>
<dbReference type="NCBIfam" id="NF002049">
    <property type="entry name" value="PRK00881.1"/>
    <property type="match status" value="1"/>
</dbReference>
<evidence type="ECO:0000256" key="4">
    <source>
        <dbReference type="ARBA" id="ARBA00022679"/>
    </source>
</evidence>
<evidence type="ECO:0000256" key="3">
    <source>
        <dbReference type="ARBA" id="ARBA00007667"/>
    </source>
</evidence>
<evidence type="ECO:0000256" key="6">
    <source>
        <dbReference type="ARBA" id="ARBA00022801"/>
    </source>
</evidence>
<dbReference type="SMART" id="SM00798">
    <property type="entry name" value="AICARFT_IMPCHas"/>
    <property type="match status" value="1"/>
</dbReference>
<dbReference type="PANTHER" id="PTHR11692:SF0">
    <property type="entry name" value="BIFUNCTIONAL PURINE BIOSYNTHESIS PROTEIN ATIC"/>
    <property type="match status" value="1"/>
</dbReference>
<dbReference type="SMART" id="SM00851">
    <property type="entry name" value="MGS"/>
    <property type="match status" value="1"/>
</dbReference>
<dbReference type="AlphaFoldDB" id="A0A0A2M9N0"/>
<dbReference type="UniPathway" id="UPA00074">
    <property type="reaction ID" value="UER00133"/>
</dbReference>
<comment type="pathway">
    <text evidence="1 10">Purine metabolism; IMP biosynthesis via de novo pathway; IMP from 5-formamido-1-(5-phospho-D-ribosyl)imidazole-4-carboxamide: step 1/1.</text>
</comment>
<protein>
    <recommendedName>
        <fullName evidence="10">Bifunctional purine biosynthesis protein PurH</fullName>
    </recommendedName>
    <domain>
        <recommendedName>
            <fullName evidence="10">Phosphoribosylaminoimidazolecarboxamide formyltransferase</fullName>
            <ecNumber evidence="10">2.1.2.3</ecNumber>
        </recommendedName>
        <alternativeName>
            <fullName evidence="10">AICAR transformylase</fullName>
        </alternativeName>
    </domain>
    <domain>
        <recommendedName>
            <fullName evidence="10">IMP cyclohydrolase</fullName>
            <ecNumber evidence="10">3.5.4.10</ecNumber>
        </recommendedName>
        <alternativeName>
            <fullName evidence="10">ATIC</fullName>
        </alternativeName>
        <alternativeName>
            <fullName evidence="10">IMP synthase</fullName>
        </alternativeName>
        <alternativeName>
            <fullName evidence="10">Inosinicase</fullName>
        </alternativeName>
    </domain>
</protein>
<comment type="domain">
    <text evidence="10">The IMP cyclohydrolase activity resides in the N-terminal region.</text>
</comment>
<keyword evidence="4 10" id="KW-0808">Transferase</keyword>
<comment type="caution">
    <text evidence="12">The sequence shown here is derived from an EMBL/GenBank/DDBJ whole genome shotgun (WGS) entry which is preliminary data.</text>
</comment>
<dbReference type="InterPro" id="IPR024051">
    <property type="entry name" value="AICAR_Tfase_dup_dom_sf"/>
</dbReference>
<dbReference type="STRING" id="1121895.GCA_000378485_01077"/>
<dbReference type="Pfam" id="PF01808">
    <property type="entry name" value="AICARFT_IMPCHas"/>
    <property type="match status" value="1"/>
</dbReference>
<dbReference type="InterPro" id="IPR016193">
    <property type="entry name" value="Cytidine_deaminase-like"/>
</dbReference>
<dbReference type="EMBL" id="JRLX01000002">
    <property type="protein sequence ID" value="KGO88128.1"/>
    <property type="molecule type" value="Genomic_DNA"/>
</dbReference>
<evidence type="ECO:0000256" key="1">
    <source>
        <dbReference type="ARBA" id="ARBA00004844"/>
    </source>
</evidence>
<gene>
    <name evidence="10" type="primary">purH</name>
    <name evidence="12" type="ORF">Q765_03510</name>
</gene>
<evidence type="ECO:0000256" key="9">
    <source>
        <dbReference type="ARBA" id="ARBA00050687"/>
    </source>
</evidence>
<dbReference type="GO" id="GO:0005829">
    <property type="term" value="C:cytosol"/>
    <property type="evidence" value="ECO:0007669"/>
    <property type="project" value="TreeGrafter"/>
</dbReference>
<keyword evidence="13" id="KW-1185">Reference proteome</keyword>
<dbReference type="Gene3D" id="3.40.50.1380">
    <property type="entry name" value="Methylglyoxal synthase-like domain"/>
    <property type="match status" value="1"/>
</dbReference>
<sequence>MSTAKTISSALISVFSKDGLEPIVKKLHEQGVTLYSTGGTETFIKDLGIPVVPVEDVTSYPSILGGRVKTLHPKVFGGILNRQDHEGDVQQMAEYNIPQIDLVIVDLYPFEKTVASGASEADIIEKIDIGGISLIRAAAKNFKDTVIVASVDDYALFLETFTNNNGATTLEERKLFATKAFHVSSHYDTAIFNYFNTDDTFYKESVGSGQVLRYGENPHQKGFFFGDFDKIFSKVHGKELSYNNLLDVDAAVNLIAEFKNDGPTFAILKHNNACGIATRNTVKEAYLDALAADPTSAFGGVLITNTKIDKAAAEEITKLFCEVVIAPAYDGDALAIIEEKKNRIILIQHETELPLKQVRTCLNGLLVQDKDNITDSKEHFTTATITAPTEQEVNDLVFASKVCKHTKSNTIVFAKDGQLLASGTGETSRVDALRHAVEKAAANNFSLAGAVMASDAFFPFPDCVELAKNAGITSVIQPGGSIKDQLSIDYCNENGVSMVFTGTRHFKH</sequence>
<comment type="similarity">
    <text evidence="3 10">Belongs to the PurH family.</text>
</comment>
<name>A0A0A2M9N0_9FLAO</name>
<dbReference type="Proteomes" id="UP000030152">
    <property type="component" value="Unassembled WGS sequence"/>
</dbReference>
<accession>A0A0A2M9N0</accession>